<dbReference type="Proteomes" id="UP000885779">
    <property type="component" value="Unassembled WGS sequence"/>
</dbReference>
<evidence type="ECO:0000256" key="1">
    <source>
        <dbReference type="SAM" id="Phobius"/>
    </source>
</evidence>
<keyword evidence="1" id="KW-1133">Transmembrane helix</keyword>
<feature type="transmembrane region" description="Helical" evidence="1">
    <location>
        <begin position="12"/>
        <end position="30"/>
    </location>
</feature>
<evidence type="ECO:0000313" key="2">
    <source>
        <dbReference type="EMBL" id="HGY54535.1"/>
    </source>
</evidence>
<gene>
    <name evidence="2" type="ORF">ENK44_02420</name>
</gene>
<organism evidence="2">
    <name type="scientific">Caldithrix abyssi</name>
    <dbReference type="NCBI Taxonomy" id="187145"/>
    <lineage>
        <taxon>Bacteria</taxon>
        <taxon>Pseudomonadati</taxon>
        <taxon>Calditrichota</taxon>
        <taxon>Calditrichia</taxon>
        <taxon>Calditrichales</taxon>
        <taxon>Calditrichaceae</taxon>
        <taxon>Caldithrix</taxon>
    </lineage>
</organism>
<sequence length="132" mass="15607">MEQQQKQKLIEMAPILVFIAVFFITNFFDWMDVSKFIWAMLAGTATFFVMAADFKEGLKEKKNLKDLDVYVAVLTGLFILFFLHGFLHWYRVLSIFLRNGLMFVLLLIYFIVMFRAIRVLAQYKSIFNHSGR</sequence>
<feature type="transmembrane region" description="Helical" evidence="1">
    <location>
        <begin position="67"/>
        <end position="90"/>
    </location>
</feature>
<keyword evidence="1" id="KW-0472">Membrane</keyword>
<feature type="transmembrane region" description="Helical" evidence="1">
    <location>
        <begin position="96"/>
        <end position="117"/>
    </location>
</feature>
<keyword evidence="1" id="KW-0812">Transmembrane</keyword>
<feature type="transmembrane region" description="Helical" evidence="1">
    <location>
        <begin position="36"/>
        <end position="55"/>
    </location>
</feature>
<proteinExistence type="predicted"/>
<comment type="caution">
    <text evidence="2">The sequence shown here is derived from an EMBL/GenBank/DDBJ whole genome shotgun (WGS) entry which is preliminary data.</text>
</comment>
<name>A0A7V4TY20_CALAY</name>
<protein>
    <submittedName>
        <fullName evidence="2">Uncharacterized protein</fullName>
    </submittedName>
</protein>
<reference evidence="2" key="1">
    <citation type="journal article" date="2020" name="mSystems">
        <title>Genome- and Community-Level Interaction Insights into Carbon Utilization and Element Cycling Functions of Hydrothermarchaeota in Hydrothermal Sediment.</title>
        <authorList>
            <person name="Zhou Z."/>
            <person name="Liu Y."/>
            <person name="Xu W."/>
            <person name="Pan J."/>
            <person name="Luo Z.H."/>
            <person name="Li M."/>
        </authorList>
    </citation>
    <scope>NUCLEOTIDE SEQUENCE [LARGE SCALE GENOMIC DNA]</scope>
    <source>
        <strain evidence="2">HyVt-577</strain>
    </source>
</reference>
<dbReference type="AlphaFoldDB" id="A0A7V4TY20"/>
<accession>A0A7V4TY20</accession>
<dbReference type="EMBL" id="DRQG01000022">
    <property type="protein sequence ID" value="HGY54535.1"/>
    <property type="molecule type" value="Genomic_DNA"/>
</dbReference>